<evidence type="ECO:0000313" key="3">
    <source>
        <dbReference type="Proteomes" id="UP000626109"/>
    </source>
</evidence>
<sequence>IQETAKTAEEVTHRPTDGAALQQSPMGTPPAVGASPTTKKRVSISDIELVVDNDGNESARIYTDSVRGLRTVPVFPSLRTIPRGPRGPRGLRILGAGGRTLSPQANARKQAKVAPSCRCFWLAKHVKTPKWEVSVHFSKLMYRKHRRVKWQSMIRQSHASW</sequence>
<dbReference type="EMBL" id="CAJNNW010016992">
    <property type="protein sequence ID" value="CAE8660112.1"/>
    <property type="molecule type" value="Genomic_DNA"/>
</dbReference>
<evidence type="ECO:0000313" key="2">
    <source>
        <dbReference type="EMBL" id="CAE8660112.1"/>
    </source>
</evidence>
<name>A0A813IZD1_POLGL</name>
<gene>
    <name evidence="2" type="ORF">PGLA2088_LOCUS14041</name>
</gene>
<dbReference type="Proteomes" id="UP000626109">
    <property type="component" value="Unassembled WGS sequence"/>
</dbReference>
<comment type="caution">
    <text evidence="2">The sequence shown here is derived from an EMBL/GenBank/DDBJ whole genome shotgun (WGS) entry which is preliminary data.</text>
</comment>
<protein>
    <submittedName>
        <fullName evidence="2">Uncharacterized protein</fullName>
    </submittedName>
</protein>
<feature type="region of interest" description="Disordered" evidence="1">
    <location>
        <begin position="1"/>
        <end position="39"/>
    </location>
</feature>
<feature type="compositionally biased region" description="Basic and acidic residues" evidence="1">
    <location>
        <begin position="1"/>
        <end position="16"/>
    </location>
</feature>
<reference evidence="2" key="1">
    <citation type="submission" date="2021-02" db="EMBL/GenBank/DDBJ databases">
        <authorList>
            <person name="Dougan E. K."/>
            <person name="Rhodes N."/>
            <person name="Thang M."/>
            <person name="Chan C."/>
        </authorList>
    </citation>
    <scope>NUCLEOTIDE SEQUENCE</scope>
</reference>
<accession>A0A813IZD1</accession>
<feature type="non-terminal residue" evidence="2">
    <location>
        <position position="1"/>
    </location>
</feature>
<proteinExistence type="predicted"/>
<dbReference type="AlphaFoldDB" id="A0A813IZD1"/>
<organism evidence="2 3">
    <name type="scientific">Polarella glacialis</name>
    <name type="common">Dinoflagellate</name>
    <dbReference type="NCBI Taxonomy" id="89957"/>
    <lineage>
        <taxon>Eukaryota</taxon>
        <taxon>Sar</taxon>
        <taxon>Alveolata</taxon>
        <taxon>Dinophyceae</taxon>
        <taxon>Suessiales</taxon>
        <taxon>Suessiaceae</taxon>
        <taxon>Polarella</taxon>
    </lineage>
</organism>
<evidence type="ECO:0000256" key="1">
    <source>
        <dbReference type="SAM" id="MobiDB-lite"/>
    </source>
</evidence>